<reference evidence="1 2" key="1">
    <citation type="submission" date="2017-04" db="EMBL/GenBank/DDBJ databases">
        <title>Environmental T4-family bacteriophages evolve to escape abortive infection via multiple routes in a bacterial host employing altruistic suicide through Type III toxin-antitoxin systems.</title>
        <authorList>
            <person name="Chen B."/>
            <person name="Salmond G.P.C."/>
            <person name="Akusobi C."/>
            <person name="Fang X."/>
        </authorList>
    </citation>
    <scope>NUCLEOTIDE SEQUENCE [LARGE SCALE GENOMIC DNA]</scope>
</reference>
<dbReference type="EMBL" id="MF036690">
    <property type="protein sequence ID" value="ARW57633.1"/>
    <property type="molecule type" value="Genomic_DNA"/>
</dbReference>
<protein>
    <submittedName>
        <fullName evidence="1">Uncharacterized protein</fullName>
    </submittedName>
</protein>
<dbReference type="RefSeq" id="YP_009609535.1">
    <property type="nucleotide sequence ID" value="NC_041996.1"/>
</dbReference>
<evidence type="ECO:0000313" key="1">
    <source>
        <dbReference type="EMBL" id="ARW57633.1"/>
    </source>
</evidence>
<proteinExistence type="predicted"/>
<dbReference type="Proteomes" id="UP000225148">
    <property type="component" value="Segment"/>
</dbReference>
<organism evidence="1 2">
    <name type="scientific">Serratia phage CHI14</name>
    <dbReference type="NCBI Taxonomy" id="2006941"/>
    <lineage>
        <taxon>Viruses</taxon>
        <taxon>Duplodnaviria</taxon>
        <taxon>Heunggongvirae</taxon>
        <taxon>Uroviricota</taxon>
        <taxon>Caudoviricetes</taxon>
        <taxon>Pantevenvirales</taxon>
        <taxon>Straboviridae</taxon>
        <taxon>Tevenvirinae</taxon>
        <taxon>Winklervirus</taxon>
        <taxon>Winklervirus chi14</taxon>
    </lineage>
</organism>
<sequence>MSEFFKEGVWYTLNKADKEDFIDCAPGVNKAIAEYIGTKPFEVQLGSENDVVMIRIQGEIEFIDRITAIPEFTSSSYGKFWFYYDAEEEFKYFTEDGDVVEEHDYIVVVNESTESSYEHSDRRVVGVPAPTMFNKHSAENFAKEFLEKSSDPNASVEIFRLQSTAKVVKEIKFS</sequence>
<keyword evidence="2" id="KW-1185">Reference proteome</keyword>
<evidence type="ECO:0000313" key="2">
    <source>
        <dbReference type="Proteomes" id="UP000225148"/>
    </source>
</evidence>
<accession>A0A1Z1LXV0</accession>
<dbReference type="KEGG" id="vg:40085619"/>
<dbReference type="GeneID" id="40085619"/>
<name>A0A1Z1LXV0_9CAUD</name>